<accession>A0A0N0NRT6</accession>
<reference evidence="1 2" key="1">
    <citation type="submission" date="2015-06" db="EMBL/GenBank/DDBJ databases">
        <title>Draft genome of the ant-associated black yeast Phialophora attae CBS 131958.</title>
        <authorList>
            <person name="Moreno L.F."/>
            <person name="Stielow B.J."/>
            <person name="de Hoog S."/>
            <person name="Vicente V.A."/>
            <person name="Weiss V.A."/>
            <person name="de Vries M."/>
            <person name="Cruz L.M."/>
            <person name="Souza E.M."/>
        </authorList>
    </citation>
    <scope>NUCLEOTIDE SEQUENCE [LARGE SCALE GENOMIC DNA]</scope>
    <source>
        <strain evidence="1 2">CBS 131958</strain>
    </source>
</reference>
<comment type="caution">
    <text evidence="1">The sequence shown here is derived from an EMBL/GenBank/DDBJ whole genome shotgun (WGS) entry which is preliminary data.</text>
</comment>
<gene>
    <name evidence="1" type="ORF">AB675_2633</name>
</gene>
<evidence type="ECO:0000313" key="2">
    <source>
        <dbReference type="Proteomes" id="UP000038010"/>
    </source>
</evidence>
<keyword evidence="2" id="KW-1185">Reference proteome</keyword>
<proteinExistence type="predicted"/>
<dbReference type="RefSeq" id="XP_018005172.1">
    <property type="nucleotide sequence ID" value="XM_018142621.1"/>
</dbReference>
<dbReference type="GeneID" id="28734501"/>
<evidence type="ECO:0000313" key="1">
    <source>
        <dbReference type="EMBL" id="KPI45209.1"/>
    </source>
</evidence>
<dbReference type="Proteomes" id="UP000038010">
    <property type="component" value="Unassembled WGS sequence"/>
</dbReference>
<name>A0A0N0NRT6_9EURO</name>
<organism evidence="1 2">
    <name type="scientific">Cyphellophora attinorum</name>
    <dbReference type="NCBI Taxonomy" id="1664694"/>
    <lineage>
        <taxon>Eukaryota</taxon>
        <taxon>Fungi</taxon>
        <taxon>Dikarya</taxon>
        <taxon>Ascomycota</taxon>
        <taxon>Pezizomycotina</taxon>
        <taxon>Eurotiomycetes</taxon>
        <taxon>Chaetothyriomycetidae</taxon>
        <taxon>Chaetothyriales</taxon>
        <taxon>Cyphellophoraceae</taxon>
        <taxon>Cyphellophora</taxon>
    </lineage>
</organism>
<protein>
    <submittedName>
        <fullName evidence="1">Uncharacterized protein</fullName>
    </submittedName>
</protein>
<dbReference type="AlphaFoldDB" id="A0A0N0NRT6"/>
<dbReference type="EMBL" id="LFJN01000002">
    <property type="protein sequence ID" value="KPI45209.1"/>
    <property type="molecule type" value="Genomic_DNA"/>
</dbReference>
<sequence length="183" mass="20935">MPTTSEKLVLTYLFTALETAFHCFYFSFRNKKLHYGFYDSFSWPKDAYEYDGPNTHTPRADIVYGDLEATPEELEQVAADIKKSRLLKAREWLANRLATATPEVSARMDARKKISVDTTHKKNKAAKKYYRDVCDVNCCTGGELRNHKAGPLRIEAVARGGKGVPYRCEACNEDFHFESDYLV</sequence>
<dbReference type="VEuPathDB" id="FungiDB:AB675_2633"/>